<feature type="transmembrane region" description="Helical" evidence="9">
    <location>
        <begin position="51"/>
        <end position="69"/>
    </location>
</feature>
<dbReference type="EMBL" id="CP021330">
    <property type="protein sequence ID" value="AVX03207.1"/>
    <property type="molecule type" value="Genomic_DNA"/>
</dbReference>
<evidence type="ECO:0000256" key="8">
    <source>
        <dbReference type="ARBA" id="ARBA00038436"/>
    </source>
</evidence>
<dbReference type="Pfam" id="PF04290">
    <property type="entry name" value="DctQ"/>
    <property type="match status" value="1"/>
</dbReference>
<organism evidence="11 12">
    <name type="scientific">Maritalea myrionectae</name>
    <dbReference type="NCBI Taxonomy" id="454601"/>
    <lineage>
        <taxon>Bacteria</taxon>
        <taxon>Pseudomonadati</taxon>
        <taxon>Pseudomonadota</taxon>
        <taxon>Alphaproteobacteria</taxon>
        <taxon>Hyphomicrobiales</taxon>
        <taxon>Devosiaceae</taxon>
        <taxon>Maritalea</taxon>
    </lineage>
</organism>
<keyword evidence="4 9" id="KW-0997">Cell inner membrane</keyword>
<evidence type="ECO:0000256" key="4">
    <source>
        <dbReference type="ARBA" id="ARBA00022519"/>
    </source>
</evidence>
<dbReference type="GO" id="GO:0005886">
    <property type="term" value="C:plasma membrane"/>
    <property type="evidence" value="ECO:0007669"/>
    <property type="project" value="UniProtKB-SubCell"/>
</dbReference>
<feature type="domain" description="Tripartite ATP-independent periplasmic transporters DctQ component" evidence="10">
    <location>
        <begin position="31"/>
        <end position="154"/>
    </location>
</feature>
<name>A0A2R4MAY7_9HYPH</name>
<reference evidence="11 12" key="1">
    <citation type="submission" date="2017-05" db="EMBL/GenBank/DDBJ databases">
        <title>Genome Analysis of Maritalea myrionectae HL2708#5.</title>
        <authorList>
            <consortium name="Cotde Inc.-PKNU"/>
            <person name="Jang D."/>
            <person name="Oh H.-M."/>
        </authorList>
    </citation>
    <scope>NUCLEOTIDE SEQUENCE [LARGE SCALE GENOMIC DNA]</scope>
    <source>
        <strain evidence="11 12">HL2708#5</strain>
    </source>
</reference>
<accession>A0A2R4MAY7</accession>
<evidence type="ECO:0000313" key="12">
    <source>
        <dbReference type="Proteomes" id="UP000258927"/>
    </source>
</evidence>
<comment type="subunit">
    <text evidence="9">The complex comprises the extracytoplasmic solute receptor protein and the two transmembrane proteins.</text>
</comment>
<keyword evidence="6 9" id="KW-1133">Transmembrane helix</keyword>
<keyword evidence="12" id="KW-1185">Reference proteome</keyword>
<dbReference type="InterPro" id="IPR055348">
    <property type="entry name" value="DctQ"/>
</dbReference>
<evidence type="ECO:0000256" key="5">
    <source>
        <dbReference type="ARBA" id="ARBA00022692"/>
    </source>
</evidence>
<dbReference type="KEGG" id="mmyr:MXMO3_00674"/>
<dbReference type="PANTHER" id="PTHR35011">
    <property type="entry name" value="2,3-DIKETO-L-GULONATE TRAP TRANSPORTER SMALL PERMEASE PROTEIN YIAM"/>
    <property type="match status" value="1"/>
</dbReference>
<keyword evidence="3" id="KW-1003">Cell membrane</keyword>
<evidence type="ECO:0000259" key="10">
    <source>
        <dbReference type="Pfam" id="PF04290"/>
    </source>
</evidence>
<sequence>MSALAGRLSAGLNWGVERFVAILMALLVLDVWIGVVDRYLFHWQLPWPEVVARYLMIWAAMLAISAGIARREHIGLHALISKAPEGLRRIILLGLDLVTFLLFFYVFWYGIGFAQTGGNRQAMIFGMTLLVPFAAIPVSAAICAIQTLLVAIRDQGALIVPNSEGMVE</sequence>
<feature type="transmembrane region" description="Helical" evidence="9">
    <location>
        <begin position="20"/>
        <end position="39"/>
    </location>
</feature>
<dbReference type="AlphaFoldDB" id="A0A2R4MAY7"/>
<comment type="subcellular location">
    <subcellularLocation>
        <location evidence="1 9">Cell inner membrane</location>
        <topology evidence="1 9">Multi-pass membrane protein</topology>
    </subcellularLocation>
</comment>
<evidence type="ECO:0000256" key="9">
    <source>
        <dbReference type="RuleBase" id="RU369079"/>
    </source>
</evidence>
<keyword evidence="7 9" id="KW-0472">Membrane</keyword>
<gene>
    <name evidence="11" type="ORF">MXMO3_00674</name>
</gene>
<feature type="transmembrane region" description="Helical" evidence="9">
    <location>
        <begin position="90"/>
        <end position="111"/>
    </location>
</feature>
<keyword evidence="5 9" id="KW-0812">Transmembrane</keyword>
<evidence type="ECO:0000256" key="1">
    <source>
        <dbReference type="ARBA" id="ARBA00004429"/>
    </source>
</evidence>
<evidence type="ECO:0000256" key="7">
    <source>
        <dbReference type="ARBA" id="ARBA00023136"/>
    </source>
</evidence>
<feature type="transmembrane region" description="Helical" evidence="9">
    <location>
        <begin position="123"/>
        <end position="145"/>
    </location>
</feature>
<evidence type="ECO:0000256" key="6">
    <source>
        <dbReference type="ARBA" id="ARBA00022989"/>
    </source>
</evidence>
<comment type="similarity">
    <text evidence="8 9">Belongs to the TRAP transporter small permease family.</text>
</comment>
<comment type="function">
    <text evidence="9">Part of the tripartite ATP-independent periplasmic (TRAP) transport system.</text>
</comment>
<dbReference type="Proteomes" id="UP000258927">
    <property type="component" value="Chromosome"/>
</dbReference>
<evidence type="ECO:0000256" key="3">
    <source>
        <dbReference type="ARBA" id="ARBA00022475"/>
    </source>
</evidence>
<evidence type="ECO:0000313" key="11">
    <source>
        <dbReference type="EMBL" id="AVX03207.1"/>
    </source>
</evidence>
<dbReference type="STRING" id="1122213.GCA_000423365_02124"/>
<protein>
    <recommendedName>
        <fullName evidence="9">TRAP transporter small permease protein</fullName>
    </recommendedName>
</protein>
<keyword evidence="2 9" id="KW-0813">Transport</keyword>
<dbReference type="GO" id="GO:0022857">
    <property type="term" value="F:transmembrane transporter activity"/>
    <property type="evidence" value="ECO:0007669"/>
    <property type="project" value="UniProtKB-UniRule"/>
</dbReference>
<dbReference type="RefSeq" id="WP_211198797.1">
    <property type="nucleotide sequence ID" value="NZ_CP021330.1"/>
</dbReference>
<dbReference type="InterPro" id="IPR007387">
    <property type="entry name" value="TRAP_DctQ"/>
</dbReference>
<dbReference type="PANTHER" id="PTHR35011:SF2">
    <property type="entry name" value="2,3-DIKETO-L-GULONATE TRAP TRANSPORTER SMALL PERMEASE PROTEIN YIAM"/>
    <property type="match status" value="1"/>
</dbReference>
<dbReference type="GO" id="GO:0015740">
    <property type="term" value="P:C4-dicarboxylate transport"/>
    <property type="evidence" value="ECO:0007669"/>
    <property type="project" value="TreeGrafter"/>
</dbReference>
<proteinExistence type="inferred from homology"/>
<evidence type="ECO:0000256" key="2">
    <source>
        <dbReference type="ARBA" id="ARBA00022448"/>
    </source>
</evidence>